<evidence type="ECO:0000256" key="1">
    <source>
        <dbReference type="SAM" id="Phobius"/>
    </source>
</evidence>
<keyword evidence="1" id="KW-0472">Membrane</keyword>
<name>A0A2M7T6Z2_9ACTN</name>
<keyword evidence="1" id="KW-1133">Transmembrane helix</keyword>
<feature type="transmembrane region" description="Helical" evidence="1">
    <location>
        <begin position="38"/>
        <end position="55"/>
    </location>
</feature>
<gene>
    <name evidence="2" type="ORF">COY37_07655</name>
</gene>
<evidence type="ECO:0008006" key="4">
    <source>
        <dbReference type="Google" id="ProtNLM"/>
    </source>
</evidence>
<reference evidence="3" key="1">
    <citation type="submission" date="2017-09" db="EMBL/GenBank/DDBJ databases">
        <title>Depth-based differentiation of microbial function through sediment-hosted aquifers and enrichment of novel symbionts in the deep terrestrial subsurface.</title>
        <authorList>
            <person name="Probst A.J."/>
            <person name="Ladd B."/>
            <person name="Jarett J.K."/>
            <person name="Geller-Mcgrath D.E."/>
            <person name="Sieber C.M.K."/>
            <person name="Emerson J.B."/>
            <person name="Anantharaman K."/>
            <person name="Thomas B.C."/>
            <person name="Malmstrom R."/>
            <person name="Stieglmeier M."/>
            <person name="Klingl A."/>
            <person name="Woyke T."/>
            <person name="Ryan C.M."/>
            <person name="Banfield J.F."/>
        </authorList>
    </citation>
    <scope>NUCLEOTIDE SEQUENCE [LARGE SCALE GENOMIC DNA]</scope>
</reference>
<accession>A0A2M7T6Z2</accession>
<sequence>MNREKVASRISDIFNPYYLSAPFFLLVAIVSSRSLKTALLYWLVTALFFSALPLWDINRRIRLKMVSDAHISRREDRIKPFLFSLACAALGLIAVYIIGAPAAVKAVSWMVVITGAAITATTIFWKISLHAAGATATVVALIALFGVTATPAILLIPVIFWARLTLNKHTPAQLITGSLVAAAIAILVFWKFGLV</sequence>
<feature type="transmembrane region" description="Helical" evidence="1">
    <location>
        <begin position="81"/>
        <end position="100"/>
    </location>
</feature>
<feature type="transmembrane region" description="Helical" evidence="1">
    <location>
        <begin position="137"/>
        <end position="162"/>
    </location>
</feature>
<dbReference type="RefSeq" id="WP_286678488.1">
    <property type="nucleotide sequence ID" value="NZ_MNXI01000086.1"/>
</dbReference>
<feature type="transmembrane region" description="Helical" evidence="1">
    <location>
        <begin position="12"/>
        <end position="32"/>
    </location>
</feature>
<dbReference type="AlphaFoldDB" id="A0A2M7T6Z2"/>
<keyword evidence="1" id="KW-0812">Transmembrane</keyword>
<comment type="caution">
    <text evidence="2">The sequence shown here is derived from an EMBL/GenBank/DDBJ whole genome shotgun (WGS) entry which is preliminary data.</text>
</comment>
<evidence type="ECO:0000313" key="3">
    <source>
        <dbReference type="Proteomes" id="UP000230956"/>
    </source>
</evidence>
<feature type="transmembrane region" description="Helical" evidence="1">
    <location>
        <begin position="174"/>
        <end position="194"/>
    </location>
</feature>
<dbReference type="Proteomes" id="UP000230956">
    <property type="component" value="Unassembled WGS sequence"/>
</dbReference>
<protein>
    <recommendedName>
        <fullName evidence="4">Phosphatase PAP2 family protein</fullName>
    </recommendedName>
</protein>
<proteinExistence type="predicted"/>
<evidence type="ECO:0000313" key="2">
    <source>
        <dbReference type="EMBL" id="PIZ37234.1"/>
    </source>
</evidence>
<dbReference type="EMBL" id="PFNG01000177">
    <property type="protein sequence ID" value="PIZ37234.1"/>
    <property type="molecule type" value="Genomic_DNA"/>
</dbReference>
<feature type="transmembrane region" description="Helical" evidence="1">
    <location>
        <begin position="106"/>
        <end position="125"/>
    </location>
</feature>
<organism evidence="2 3">
    <name type="scientific">Candidatus Aquicultor secundus</name>
    <dbReference type="NCBI Taxonomy" id="1973895"/>
    <lineage>
        <taxon>Bacteria</taxon>
        <taxon>Bacillati</taxon>
        <taxon>Actinomycetota</taxon>
        <taxon>Candidatus Aquicultoria</taxon>
        <taxon>Candidatus Aquicultorales</taxon>
        <taxon>Candidatus Aquicultoraceae</taxon>
        <taxon>Candidatus Aquicultor</taxon>
    </lineage>
</organism>